<evidence type="ECO:0000313" key="2">
    <source>
        <dbReference type="Proteomes" id="UP001314170"/>
    </source>
</evidence>
<gene>
    <name evidence="1" type="ORF">DCAF_LOCUS21147</name>
</gene>
<name>A0AAV1SAG3_9ROSI</name>
<dbReference type="AlphaFoldDB" id="A0AAV1SAG3"/>
<sequence>MMIHWSTSDLGFGLGLVRFRCEQSPVWMEIDVDGLITVEGDNSGLKSGWRLVSNNTFMGFNEARLARRSDCEVREVKRGWPTT</sequence>
<comment type="caution">
    <text evidence="1">The sequence shown here is derived from an EMBL/GenBank/DDBJ whole genome shotgun (WGS) entry which is preliminary data.</text>
</comment>
<dbReference type="EMBL" id="CAWUPB010001173">
    <property type="protein sequence ID" value="CAK7348449.1"/>
    <property type="molecule type" value="Genomic_DNA"/>
</dbReference>
<keyword evidence="2" id="KW-1185">Reference proteome</keyword>
<reference evidence="1 2" key="1">
    <citation type="submission" date="2024-01" db="EMBL/GenBank/DDBJ databases">
        <authorList>
            <person name="Waweru B."/>
        </authorList>
    </citation>
    <scope>NUCLEOTIDE SEQUENCE [LARGE SCALE GENOMIC DNA]</scope>
</reference>
<protein>
    <submittedName>
        <fullName evidence="1">Uncharacterized protein</fullName>
    </submittedName>
</protein>
<evidence type="ECO:0000313" key="1">
    <source>
        <dbReference type="EMBL" id="CAK7348449.1"/>
    </source>
</evidence>
<proteinExistence type="predicted"/>
<accession>A0AAV1SAG3</accession>
<dbReference type="Proteomes" id="UP001314170">
    <property type="component" value="Unassembled WGS sequence"/>
</dbReference>
<organism evidence="1 2">
    <name type="scientific">Dovyalis caffra</name>
    <dbReference type="NCBI Taxonomy" id="77055"/>
    <lineage>
        <taxon>Eukaryota</taxon>
        <taxon>Viridiplantae</taxon>
        <taxon>Streptophyta</taxon>
        <taxon>Embryophyta</taxon>
        <taxon>Tracheophyta</taxon>
        <taxon>Spermatophyta</taxon>
        <taxon>Magnoliopsida</taxon>
        <taxon>eudicotyledons</taxon>
        <taxon>Gunneridae</taxon>
        <taxon>Pentapetalae</taxon>
        <taxon>rosids</taxon>
        <taxon>fabids</taxon>
        <taxon>Malpighiales</taxon>
        <taxon>Salicaceae</taxon>
        <taxon>Flacourtieae</taxon>
        <taxon>Dovyalis</taxon>
    </lineage>
</organism>